<reference evidence="3 4" key="1">
    <citation type="submission" date="2019-01" db="EMBL/GenBank/DDBJ databases">
        <title>Lacibacter sp. strain TTM-7.</title>
        <authorList>
            <person name="Chen W.-M."/>
        </authorList>
    </citation>
    <scope>NUCLEOTIDE SEQUENCE [LARGE SCALE GENOMIC DNA]</scope>
    <source>
        <strain evidence="3 4">TTM-7</strain>
    </source>
</reference>
<feature type="region of interest" description="Disordered" evidence="2">
    <location>
        <begin position="128"/>
        <end position="152"/>
    </location>
</feature>
<name>A0A4Q1CLN7_9BACT</name>
<protein>
    <submittedName>
        <fullName evidence="3">Uncharacterized protein</fullName>
    </submittedName>
</protein>
<comment type="caution">
    <text evidence="3">The sequence shown here is derived from an EMBL/GenBank/DDBJ whole genome shotgun (WGS) entry which is preliminary data.</text>
</comment>
<accession>A0A4Q1CLN7</accession>
<evidence type="ECO:0000313" key="3">
    <source>
        <dbReference type="EMBL" id="RXK61937.1"/>
    </source>
</evidence>
<keyword evidence="1" id="KW-0175">Coiled coil</keyword>
<sequence>MKDTRNILLVVVSLCLVATWGYHLYDKNKYATSVKEVVPVKDSLALQSRINDSLRLAYNSLLQQMDSSRNAVMIDTVGTTAAVNEIDSLRNEISAILAINNITKEDLKRAEQKIKQLQQRLAQTAGISVQSPAETRSTVTTAKTDNSIKPPTVETSYTVSGVSFRAMETGRELPTAKADAAGYLSVGATLQTTSANAAESDVFMVITDPSGDVIQDDPWQSGMFTAANDDRLAYTRKAKVLAKRGEPGRFAVNLKLAGFSKGAYSVQIYLNGMRMARTELRLN</sequence>
<dbReference type="AlphaFoldDB" id="A0A4Q1CLN7"/>
<evidence type="ECO:0000313" key="4">
    <source>
        <dbReference type="Proteomes" id="UP000290204"/>
    </source>
</evidence>
<dbReference type="OrthoDB" id="646887at2"/>
<proteinExistence type="predicted"/>
<feature type="coiled-coil region" evidence="1">
    <location>
        <begin position="100"/>
        <end position="127"/>
    </location>
</feature>
<dbReference type="Proteomes" id="UP000290204">
    <property type="component" value="Unassembled WGS sequence"/>
</dbReference>
<keyword evidence="4" id="KW-1185">Reference proteome</keyword>
<evidence type="ECO:0000256" key="1">
    <source>
        <dbReference type="SAM" id="Coils"/>
    </source>
</evidence>
<organism evidence="3 4">
    <name type="scientific">Lacibacter luteus</name>
    <dbReference type="NCBI Taxonomy" id="2508719"/>
    <lineage>
        <taxon>Bacteria</taxon>
        <taxon>Pseudomonadati</taxon>
        <taxon>Bacteroidota</taxon>
        <taxon>Chitinophagia</taxon>
        <taxon>Chitinophagales</taxon>
        <taxon>Chitinophagaceae</taxon>
        <taxon>Lacibacter</taxon>
    </lineage>
</organism>
<dbReference type="RefSeq" id="WP_129129309.1">
    <property type="nucleotide sequence ID" value="NZ_SDHW01000001.1"/>
</dbReference>
<gene>
    <name evidence="3" type="ORF">ESA94_02690</name>
</gene>
<dbReference type="EMBL" id="SDHW01000001">
    <property type="protein sequence ID" value="RXK61937.1"/>
    <property type="molecule type" value="Genomic_DNA"/>
</dbReference>
<evidence type="ECO:0000256" key="2">
    <source>
        <dbReference type="SAM" id="MobiDB-lite"/>
    </source>
</evidence>